<dbReference type="AlphaFoldDB" id="A0ABD1PAE9"/>
<accession>A0ABD1PAE9</accession>
<dbReference type="PANTHER" id="PTHR33527:SF45">
    <property type="entry name" value="RRM DOMAIN-CONTAINING PROTEIN"/>
    <property type="match status" value="1"/>
</dbReference>
<reference evidence="2" key="1">
    <citation type="submission" date="2024-07" db="EMBL/GenBank/DDBJ databases">
        <title>Two chromosome-level genome assemblies of Korean endemic species Abeliophyllum distichum and Forsythia ovata (Oleaceae).</title>
        <authorList>
            <person name="Jang H."/>
        </authorList>
    </citation>
    <scope>NUCLEOTIDE SEQUENCE [LARGE SCALE GENOMIC DNA]</scope>
</reference>
<organism evidence="1 2">
    <name type="scientific">Abeliophyllum distichum</name>
    <dbReference type="NCBI Taxonomy" id="126358"/>
    <lineage>
        <taxon>Eukaryota</taxon>
        <taxon>Viridiplantae</taxon>
        <taxon>Streptophyta</taxon>
        <taxon>Embryophyta</taxon>
        <taxon>Tracheophyta</taxon>
        <taxon>Spermatophyta</taxon>
        <taxon>Magnoliopsida</taxon>
        <taxon>eudicotyledons</taxon>
        <taxon>Gunneridae</taxon>
        <taxon>Pentapetalae</taxon>
        <taxon>asterids</taxon>
        <taxon>lamiids</taxon>
        <taxon>Lamiales</taxon>
        <taxon>Oleaceae</taxon>
        <taxon>Forsythieae</taxon>
        <taxon>Abeliophyllum</taxon>
    </lineage>
</organism>
<evidence type="ECO:0000313" key="1">
    <source>
        <dbReference type="EMBL" id="KAL2460875.1"/>
    </source>
</evidence>
<protein>
    <submittedName>
        <fullName evidence="1">Uncharacterized protein</fullName>
    </submittedName>
</protein>
<proteinExistence type="predicted"/>
<gene>
    <name evidence="1" type="ORF">Adt_44295</name>
</gene>
<dbReference type="EMBL" id="JBFOLK010000014">
    <property type="protein sequence ID" value="KAL2460875.1"/>
    <property type="molecule type" value="Genomic_DNA"/>
</dbReference>
<comment type="caution">
    <text evidence="1">The sequence shown here is derived from an EMBL/GenBank/DDBJ whole genome shotgun (WGS) entry which is preliminary data.</text>
</comment>
<dbReference type="Proteomes" id="UP001604336">
    <property type="component" value="Unassembled WGS sequence"/>
</dbReference>
<sequence length="159" mass="18464">MDKGKNVALSSGSKVLNPFATPFEYVPEGKNVALLSSGFNEMNPFARSFTRPFEHAPEDDRSLFMTFSHGFPLAWFEIREYLTEVYGNCVEYVHNHRRADGRSAEFGKIVFTTSHMPCAIMQGREVVRHVIRNRPVWLKRFRPRIDVMTTIDRLNFFDN</sequence>
<evidence type="ECO:0000313" key="2">
    <source>
        <dbReference type="Proteomes" id="UP001604336"/>
    </source>
</evidence>
<name>A0ABD1PAE9_9LAMI</name>
<keyword evidence="2" id="KW-1185">Reference proteome</keyword>
<dbReference type="PANTHER" id="PTHR33527">
    <property type="entry name" value="OS07G0274300 PROTEIN"/>
    <property type="match status" value="1"/>
</dbReference>